<name>A0A538TXB1_UNCEI</name>
<protein>
    <submittedName>
        <fullName evidence="5">Phosphoenolpyruvate kinase</fullName>
    </submittedName>
</protein>
<dbReference type="GO" id="GO:0016301">
    <property type="term" value="F:kinase activity"/>
    <property type="evidence" value="ECO:0007669"/>
    <property type="project" value="UniProtKB-KW"/>
</dbReference>
<reference evidence="5 6" key="1">
    <citation type="journal article" date="2019" name="Nat. Microbiol.">
        <title>Mediterranean grassland soil C-N compound turnover is dependent on rainfall and depth, and is mediated by genomically divergent microorganisms.</title>
        <authorList>
            <person name="Diamond S."/>
            <person name="Andeer P.F."/>
            <person name="Li Z."/>
            <person name="Crits-Christoph A."/>
            <person name="Burstein D."/>
            <person name="Anantharaman K."/>
            <person name="Lane K.R."/>
            <person name="Thomas B.C."/>
            <person name="Pan C."/>
            <person name="Northen T.R."/>
            <person name="Banfield J.F."/>
        </authorList>
    </citation>
    <scope>NUCLEOTIDE SEQUENCE [LARGE SCALE GENOMIC DNA]</scope>
    <source>
        <strain evidence="5">WS_8</strain>
    </source>
</reference>
<evidence type="ECO:0000313" key="5">
    <source>
        <dbReference type="EMBL" id="TMQ68276.1"/>
    </source>
</evidence>
<feature type="region of interest" description="Disordered" evidence="4">
    <location>
        <begin position="309"/>
        <end position="331"/>
    </location>
</feature>
<dbReference type="InterPro" id="IPR040442">
    <property type="entry name" value="Pyrv_kinase-like_dom_sf"/>
</dbReference>
<keyword evidence="3" id="KW-0460">Magnesium</keyword>
<keyword evidence="5" id="KW-0670">Pyruvate</keyword>
<accession>A0A538TXB1</accession>
<dbReference type="GO" id="GO:0006107">
    <property type="term" value="P:oxaloacetate metabolic process"/>
    <property type="evidence" value="ECO:0007669"/>
    <property type="project" value="TreeGrafter"/>
</dbReference>
<sequence length="465" mass="49634">MASILDEDRACEILARLGRSSRAIAEGTPEDTSARQPVHTVYGGAHLFRCDISAKLGATALGGIRHYAPDPKTFADAMGLGPGGGHDLEAAADRLSDGVYARVIEKLEREPVEDFRVDFEDGYGQRSDAEEDGHAVIVAEQLALGMERGTLPPFVGLRIKPLTEESGRRAVRTLDLCIGTLAARTGGTLPSGFVVTLPKVSSPEQVACLVDLLEMLESHTGMAPGSLRLELMIETPQSILDPRGAVALPALVAAARGRCRGAHFGTYDYTAQLGITAAHQTHTHPACDFARHVVQVSLAGTRVMISDGATTVLPTPPHRAGPHGPSLTARQQEENRRTVHAAWRLHADNVRSSLRHGIYQGWDLSPGQLPARYAAVFAFFLEGRLEAGARLKAFVDAAARTAMRGNVFDDAATAHGLINFFLRGIRCGALTEREALDAGVTPEELHGRSFATIAAGRHARPPGGD</sequence>
<dbReference type="PANTHER" id="PTHR32308">
    <property type="entry name" value="LYASE BETA SUBUNIT, PUTATIVE (AFU_ORTHOLOGUE AFUA_4G13030)-RELATED"/>
    <property type="match status" value="1"/>
</dbReference>
<comment type="cofactor">
    <cofactor evidence="1">
        <name>Mg(2+)</name>
        <dbReference type="ChEBI" id="CHEBI:18420"/>
    </cofactor>
</comment>
<organism evidence="5 6">
    <name type="scientific">Eiseniibacteriota bacterium</name>
    <dbReference type="NCBI Taxonomy" id="2212470"/>
    <lineage>
        <taxon>Bacteria</taxon>
        <taxon>Candidatus Eiseniibacteriota</taxon>
    </lineage>
</organism>
<dbReference type="Proteomes" id="UP000316609">
    <property type="component" value="Unassembled WGS sequence"/>
</dbReference>
<keyword evidence="2" id="KW-0479">Metal-binding</keyword>
<gene>
    <name evidence="5" type="ORF">E6K78_02005</name>
</gene>
<keyword evidence="5" id="KW-0808">Transferase</keyword>
<dbReference type="GO" id="GO:0000287">
    <property type="term" value="F:magnesium ion binding"/>
    <property type="evidence" value="ECO:0007669"/>
    <property type="project" value="TreeGrafter"/>
</dbReference>
<dbReference type="EMBL" id="VBOY01000013">
    <property type="protein sequence ID" value="TMQ68276.1"/>
    <property type="molecule type" value="Genomic_DNA"/>
</dbReference>
<evidence type="ECO:0000256" key="3">
    <source>
        <dbReference type="ARBA" id="ARBA00022842"/>
    </source>
</evidence>
<dbReference type="AlphaFoldDB" id="A0A538TXB1"/>
<dbReference type="Pfam" id="PF22484">
    <property type="entry name" value="DUF6986"/>
    <property type="match status" value="1"/>
</dbReference>
<keyword evidence="5" id="KW-0418">Kinase</keyword>
<dbReference type="Gene3D" id="3.20.20.60">
    <property type="entry name" value="Phosphoenolpyruvate-binding domains"/>
    <property type="match status" value="1"/>
</dbReference>
<dbReference type="SUPFAM" id="SSF51621">
    <property type="entry name" value="Phosphoenolpyruvate/pyruvate domain"/>
    <property type="match status" value="1"/>
</dbReference>
<evidence type="ECO:0000313" key="6">
    <source>
        <dbReference type="Proteomes" id="UP000316609"/>
    </source>
</evidence>
<comment type="caution">
    <text evidence="5">The sequence shown here is derived from an EMBL/GenBank/DDBJ whole genome shotgun (WGS) entry which is preliminary data.</text>
</comment>
<evidence type="ECO:0000256" key="4">
    <source>
        <dbReference type="SAM" id="MobiDB-lite"/>
    </source>
</evidence>
<dbReference type="InterPro" id="IPR054255">
    <property type="entry name" value="DUF6986"/>
</dbReference>
<evidence type="ECO:0000256" key="2">
    <source>
        <dbReference type="ARBA" id="ARBA00022723"/>
    </source>
</evidence>
<dbReference type="InterPro" id="IPR015813">
    <property type="entry name" value="Pyrv/PenolPyrv_kinase-like_dom"/>
</dbReference>
<proteinExistence type="predicted"/>
<evidence type="ECO:0000256" key="1">
    <source>
        <dbReference type="ARBA" id="ARBA00001946"/>
    </source>
</evidence>
<dbReference type="PANTHER" id="PTHR32308:SF10">
    <property type="entry name" value="CITRATE LYASE SUBUNIT BETA"/>
    <property type="match status" value="1"/>
</dbReference>